<gene>
    <name evidence="6" type="ORF">A4X09_0g761</name>
</gene>
<dbReference type="EMBL" id="LWDG02000015">
    <property type="protein sequence ID" value="KAE8271570.1"/>
    <property type="molecule type" value="Genomic_DNA"/>
</dbReference>
<evidence type="ECO:0000256" key="4">
    <source>
        <dbReference type="SAM" id="MobiDB-lite"/>
    </source>
</evidence>
<comment type="caution">
    <text evidence="6">The sequence shown here is derived from an EMBL/GenBank/DDBJ whole genome shotgun (WGS) entry which is preliminary data.</text>
</comment>
<feature type="domain" description="Methyltransferase type 11" evidence="5">
    <location>
        <begin position="214"/>
        <end position="326"/>
    </location>
</feature>
<name>A0A8X7NGG0_9BASI</name>
<dbReference type="GO" id="GO:0032259">
    <property type="term" value="P:methylation"/>
    <property type="evidence" value="ECO:0007669"/>
    <property type="project" value="UniProtKB-KW"/>
</dbReference>
<evidence type="ECO:0000256" key="1">
    <source>
        <dbReference type="ARBA" id="ARBA00008361"/>
    </source>
</evidence>
<keyword evidence="7" id="KW-1185">Reference proteome</keyword>
<feature type="region of interest" description="Disordered" evidence="4">
    <location>
        <begin position="183"/>
        <end position="206"/>
    </location>
</feature>
<dbReference type="SUPFAM" id="SSF53335">
    <property type="entry name" value="S-adenosyl-L-methionine-dependent methyltransferases"/>
    <property type="match status" value="1"/>
</dbReference>
<keyword evidence="3" id="KW-0808">Transferase</keyword>
<feature type="compositionally biased region" description="Polar residues" evidence="4">
    <location>
        <begin position="183"/>
        <end position="194"/>
    </location>
</feature>
<dbReference type="PANTHER" id="PTHR44942">
    <property type="entry name" value="METHYLTRANSF_11 DOMAIN-CONTAINING PROTEIN"/>
    <property type="match status" value="1"/>
</dbReference>
<dbReference type="PANTHER" id="PTHR44942:SF4">
    <property type="entry name" value="METHYLTRANSFERASE TYPE 11 DOMAIN-CONTAINING PROTEIN"/>
    <property type="match status" value="1"/>
</dbReference>
<dbReference type="Pfam" id="PF08241">
    <property type="entry name" value="Methyltransf_11"/>
    <property type="match status" value="1"/>
</dbReference>
<sequence>MSKTVGEGDGGFFTSLTRKVRRIECCVVPRKGDKAGSRRLAVPVKKGAYCSSVSSRESSSATPSPTLSSSSSFPSPDDRERSNSAGCGHSCIGLSLPATYPPQFAIKYARERTPYPSSIVACVFDYHAGRPSPTTDTSDKSVNAVQQYRSLLPPSTLVSLAYTQFSGGPSFFAIDILPRTSSIPSSTHSATDTRSLMSRSQSSSSQQPSWESALDLACGHGTLAFHLKTRFVHVFGRDPNAEAIIMARSLQKLEPGELDSDRLPPQSGNVIDFGIGSALDPNLPTASVDLITIGSAAHKFDWSTQESRKAIWNSIARILRPGGTLAVLGLRVVIAEILAESPERQESNDELERRERCAEALQSILDSVWDHPSLEPFVDVRAATLGARDLYASLPLPWHDDDTADTASTNASSGESGKRFESCWVEGSDRYERHQTPHARGESISLRSHLDWIRSLSAYRAYLSASPNGRRRYAEDVLGTEVYAFCAQWGLDQQRCNLRLQVHSAALCIKRSQQIWGSHR</sequence>
<dbReference type="AlphaFoldDB" id="A0A8X7NGG0"/>
<evidence type="ECO:0000313" key="7">
    <source>
        <dbReference type="Proteomes" id="UP000078113"/>
    </source>
</evidence>
<dbReference type="GO" id="GO:0008757">
    <property type="term" value="F:S-adenosylmethionine-dependent methyltransferase activity"/>
    <property type="evidence" value="ECO:0007669"/>
    <property type="project" value="InterPro"/>
</dbReference>
<feature type="region of interest" description="Disordered" evidence="4">
    <location>
        <begin position="54"/>
        <end position="84"/>
    </location>
</feature>
<evidence type="ECO:0000259" key="5">
    <source>
        <dbReference type="Pfam" id="PF08241"/>
    </source>
</evidence>
<evidence type="ECO:0000256" key="2">
    <source>
        <dbReference type="ARBA" id="ARBA00022603"/>
    </source>
</evidence>
<comment type="similarity">
    <text evidence="1">Belongs to the methyltransferase superfamily.</text>
</comment>
<dbReference type="InterPro" id="IPR051052">
    <property type="entry name" value="Diverse_substrate_MTase"/>
</dbReference>
<reference evidence="6" key="1">
    <citation type="submission" date="2016-04" db="EMBL/GenBank/DDBJ databases">
        <authorList>
            <person name="Nguyen H.D."/>
            <person name="Samba Siva P."/>
            <person name="Cullis J."/>
            <person name="Levesque C.A."/>
            <person name="Hambleton S."/>
        </authorList>
    </citation>
    <scope>NUCLEOTIDE SEQUENCE</scope>
    <source>
        <strain evidence="6">DAOMC 236422</strain>
    </source>
</reference>
<reference evidence="6" key="2">
    <citation type="journal article" date="2019" name="IMA Fungus">
        <title>Genome sequencing and comparison of five Tilletia species to identify candidate genes for the detection of regulated species infecting wheat.</title>
        <authorList>
            <person name="Nguyen H.D.T."/>
            <person name="Sultana T."/>
            <person name="Kesanakurti P."/>
            <person name="Hambleton S."/>
        </authorList>
    </citation>
    <scope>NUCLEOTIDE SEQUENCE</scope>
    <source>
        <strain evidence="6">DAOMC 236422</strain>
    </source>
</reference>
<accession>A0A8X7NGG0</accession>
<dbReference type="Gene3D" id="3.40.50.150">
    <property type="entry name" value="Vaccinia Virus protein VP39"/>
    <property type="match status" value="1"/>
</dbReference>
<keyword evidence="2" id="KW-0489">Methyltransferase</keyword>
<organism evidence="6 7">
    <name type="scientific">Tilletia walkeri</name>
    <dbReference type="NCBI Taxonomy" id="117179"/>
    <lineage>
        <taxon>Eukaryota</taxon>
        <taxon>Fungi</taxon>
        <taxon>Dikarya</taxon>
        <taxon>Basidiomycota</taxon>
        <taxon>Ustilaginomycotina</taxon>
        <taxon>Exobasidiomycetes</taxon>
        <taxon>Tilletiales</taxon>
        <taxon>Tilletiaceae</taxon>
        <taxon>Tilletia</taxon>
    </lineage>
</organism>
<proteinExistence type="inferred from homology"/>
<evidence type="ECO:0000256" key="3">
    <source>
        <dbReference type="ARBA" id="ARBA00022679"/>
    </source>
</evidence>
<dbReference type="Proteomes" id="UP000078113">
    <property type="component" value="Unassembled WGS sequence"/>
</dbReference>
<dbReference type="InterPro" id="IPR029063">
    <property type="entry name" value="SAM-dependent_MTases_sf"/>
</dbReference>
<feature type="compositionally biased region" description="Low complexity" evidence="4">
    <location>
        <begin position="54"/>
        <end position="75"/>
    </location>
</feature>
<dbReference type="CDD" id="cd02440">
    <property type="entry name" value="AdoMet_MTases"/>
    <property type="match status" value="1"/>
</dbReference>
<protein>
    <recommendedName>
        <fullName evidence="5">Methyltransferase type 11 domain-containing protein</fullName>
    </recommendedName>
</protein>
<evidence type="ECO:0000313" key="6">
    <source>
        <dbReference type="EMBL" id="KAE8271570.1"/>
    </source>
</evidence>
<dbReference type="InterPro" id="IPR013216">
    <property type="entry name" value="Methyltransf_11"/>
</dbReference>
<feature type="compositionally biased region" description="Low complexity" evidence="4">
    <location>
        <begin position="195"/>
        <end position="206"/>
    </location>
</feature>